<dbReference type="NCBIfam" id="TIGR00370">
    <property type="entry name" value="5-oxoprolinase subunit PxpB"/>
    <property type="match status" value="1"/>
</dbReference>
<dbReference type="EC" id="3.5.2.9" evidence="5"/>
<dbReference type="AlphaFoldDB" id="A0A5C7AQ82"/>
<keyword evidence="3" id="KW-0067">ATP-binding</keyword>
<reference evidence="5 6" key="1">
    <citation type="submission" date="2019-08" db="EMBL/GenBank/DDBJ databases">
        <title>Genome sequence of Gelidibacter salicanalis IC162T.</title>
        <authorList>
            <person name="Bowman J.P."/>
        </authorList>
    </citation>
    <scope>NUCLEOTIDE SEQUENCE [LARGE SCALE GENOMIC DNA]</scope>
    <source>
        <strain evidence="5 6">IC162</strain>
    </source>
</reference>
<dbReference type="GO" id="GO:0017168">
    <property type="term" value="F:5-oxoprolinase (ATP-hydrolyzing) activity"/>
    <property type="evidence" value="ECO:0007669"/>
    <property type="project" value="UniProtKB-EC"/>
</dbReference>
<dbReference type="SUPFAM" id="SSF160467">
    <property type="entry name" value="PH0987 N-terminal domain-like"/>
    <property type="match status" value="1"/>
</dbReference>
<dbReference type="InterPro" id="IPR029000">
    <property type="entry name" value="Cyclophilin-like_dom_sf"/>
</dbReference>
<keyword evidence="2 5" id="KW-0378">Hydrolase</keyword>
<gene>
    <name evidence="5" type="primary">pxpB</name>
    <name evidence="5" type="ORF">ES711_02695</name>
</gene>
<feature type="domain" description="Carboxyltransferase" evidence="4">
    <location>
        <begin position="7"/>
        <end position="207"/>
    </location>
</feature>
<comment type="caution">
    <text evidence="5">The sequence shown here is derived from an EMBL/GenBank/DDBJ whole genome shotgun (WGS) entry which is preliminary data.</text>
</comment>
<name>A0A5C7AQ82_9FLAO</name>
<dbReference type="SMART" id="SM00796">
    <property type="entry name" value="AHS1"/>
    <property type="match status" value="1"/>
</dbReference>
<dbReference type="InterPro" id="IPR003833">
    <property type="entry name" value="CT_C_D"/>
</dbReference>
<dbReference type="PANTHER" id="PTHR34698:SF2">
    <property type="entry name" value="5-OXOPROLINASE SUBUNIT B"/>
    <property type="match status" value="1"/>
</dbReference>
<dbReference type="PANTHER" id="PTHR34698">
    <property type="entry name" value="5-OXOPROLINASE SUBUNIT B"/>
    <property type="match status" value="1"/>
</dbReference>
<evidence type="ECO:0000259" key="4">
    <source>
        <dbReference type="SMART" id="SM00796"/>
    </source>
</evidence>
<evidence type="ECO:0000313" key="6">
    <source>
        <dbReference type="Proteomes" id="UP000321734"/>
    </source>
</evidence>
<evidence type="ECO:0000256" key="3">
    <source>
        <dbReference type="ARBA" id="ARBA00022840"/>
    </source>
</evidence>
<dbReference type="EMBL" id="VORX01000001">
    <property type="protein sequence ID" value="TXE10830.1"/>
    <property type="molecule type" value="Genomic_DNA"/>
</dbReference>
<keyword evidence="1" id="KW-0547">Nucleotide-binding</keyword>
<protein>
    <submittedName>
        <fullName evidence="5">5-oxoprolinase subunit PxpB</fullName>
        <ecNumber evidence="5">3.5.2.9</ecNumber>
    </submittedName>
</protein>
<dbReference type="Gene3D" id="2.40.100.10">
    <property type="entry name" value="Cyclophilin-like"/>
    <property type="match status" value="1"/>
</dbReference>
<evidence type="ECO:0000256" key="2">
    <source>
        <dbReference type="ARBA" id="ARBA00022801"/>
    </source>
</evidence>
<dbReference type="OrthoDB" id="9778567at2"/>
<evidence type="ECO:0000313" key="5">
    <source>
        <dbReference type="EMBL" id="TXE10830.1"/>
    </source>
</evidence>
<evidence type="ECO:0000256" key="1">
    <source>
        <dbReference type="ARBA" id="ARBA00022741"/>
    </source>
</evidence>
<dbReference type="Proteomes" id="UP000321734">
    <property type="component" value="Unassembled WGS sequence"/>
</dbReference>
<keyword evidence="6" id="KW-1185">Reference proteome</keyword>
<organism evidence="5 6">
    <name type="scientific">Gelidibacter salicanalis</name>
    <dbReference type="NCBI Taxonomy" id="291193"/>
    <lineage>
        <taxon>Bacteria</taxon>
        <taxon>Pseudomonadati</taxon>
        <taxon>Bacteroidota</taxon>
        <taxon>Flavobacteriia</taxon>
        <taxon>Flavobacteriales</taxon>
        <taxon>Flavobacteriaceae</taxon>
        <taxon>Gelidibacter</taxon>
    </lineage>
</organism>
<accession>A0A5C7AQ82</accession>
<proteinExistence type="predicted"/>
<dbReference type="GO" id="GO:0005524">
    <property type="term" value="F:ATP binding"/>
    <property type="evidence" value="ECO:0007669"/>
    <property type="project" value="UniProtKB-KW"/>
</dbReference>
<sequence>MLSSYKLTYTRFSEQSILIQWPEKIDPKILKDLLRYKENILKYSKDTIQVINTYNALLLAYNTFELDYKNEIERLKSLRNKVIASKPLQSKLWKIPVCYDVKYGLDLEALAAAKNCSIAELIQWHTEAVYKVYFIGFLPGFLYLGGLDNRLIMPRRQRPRPHVLKGAVGIGGEQTGIYPNASPGGWNIIGNSPITFFDPESEHPCFANAGDSIQFVAIDLVGHAAIIERIKNGNYKLESEVYDG</sequence>
<dbReference type="InterPro" id="IPR010016">
    <property type="entry name" value="PxpB"/>
</dbReference>
<dbReference type="Pfam" id="PF02682">
    <property type="entry name" value="CT_C_D"/>
    <property type="match status" value="1"/>
</dbReference>
<dbReference type="SUPFAM" id="SSF50891">
    <property type="entry name" value="Cyclophilin-like"/>
    <property type="match status" value="1"/>
</dbReference>
<dbReference type="Gene3D" id="3.30.1360.40">
    <property type="match status" value="1"/>
</dbReference>